<feature type="compositionally biased region" description="Basic and acidic residues" evidence="1">
    <location>
        <begin position="485"/>
        <end position="506"/>
    </location>
</feature>
<gene>
    <name evidence="2" type="ORF">LZC94_08010</name>
</gene>
<proteinExistence type="predicted"/>
<evidence type="ECO:0008006" key="4">
    <source>
        <dbReference type="Google" id="ProtNLM"/>
    </source>
</evidence>
<dbReference type="RefSeq" id="WP_394826843.1">
    <property type="nucleotide sequence ID" value="NZ_CP089984.1"/>
</dbReference>
<name>A0ABZ2M261_9BACT</name>
<dbReference type="Proteomes" id="UP001370348">
    <property type="component" value="Chromosome"/>
</dbReference>
<feature type="compositionally biased region" description="Basic and acidic residues" evidence="1">
    <location>
        <begin position="670"/>
        <end position="682"/>
    </location>
</feature>
<keyword evidence="3" id="KW-1185">Reference proteome</keyword>
<dbReference type="PROSITE" id="PS51257">
    <property type="entry name" value="PROKAR_LIPOPROTEIN"/>
    <property type="match status" value="1"/>
</dbReference>
<dbReference type="EMBL" id="CP089984">
    <property type="protein sequence ID" value="WXB17212.1"/>
    <property type="molecule type" value="Genomic_DNA"/>
</dbReference>
<evidence type="ECO:0000256" key="1">
    <source>
        <dbReference type="SAM" id="MobiDB-lite"/>
    </source>
</evidence>
<sequence>MRTISTNFGMRHWFSGVIPLIILGATGAACTDFNTSRTAPPRGTVGEDLYGILCDRVAAQALREDLNGSSFSAICHKPEGGQYANEVDSNRLPPLSADLKDVNGQPVPLETQQNMRDHALSRIKALVRRRDQLIAAFDATFPDIRIPVVDERNGDPAQTCKVVDDTTAGERGRLTQQLSDMLGKLQALYNDGTIPRTTQAVARLMDDIRATEAQTTREGLARFEARRGYKPEVVEQGSMRPIVGYPKLRDLSNAALRLLSADSDPYAENAPIDASGRRIPVAGPAHPQFAKLLEVAHEELRTFKPDPWSPAPTGVSGDLAQRPLLTRDRTTLEVVDYLMKMQDPAYAQGDAPLYLSMRDSRGYAAVPLVGGAVPAPFTDPLKIGLPALDNVGQFITSDGKPAPSPFPAPGGGAAAARDAFGRALVKPGGEPLYSVIDTSQTFANALLKNLPPLIDPDPAKKHETLFDLIAGLEVLAGTRDGGYKSKREYAPDPKRVDDWKLTHPPEEPPPADLGTKKVVVDYDAYQRNGAPLLDLIWAAGAVLGDPMGDDVLALVQKLLKEKLGTVARLTGTGLELKGIADKHPEAKIPVKSALWDEVLDILTEIAKEPTGLLEEMLTALTDERVAQLGPVFGGQMKFKDRISYDRKNISGLPANGNPPWLLPYNQTTKTNEEPKTPVDRSLPDSAGNRPEEDNRSIFQRFAQLVAHSHGVTVCNSDDAVVHARGVPLLGEIDMPVNIPIVHPNGKPLKECSFQKVDDAATFFLDSIVHKAQLYLRYDEARDGIDIIGLKLLPATVDLFEQSSAMRGFWQSSDATQPNSDLLIQPKGSGSRTFIPTPRWLARLLFFDHKTDTENAITGNFIKDLFGRMDKGKRQIPHTGSSVCKERSIPDPCKGQAGRDNGCTAESGAPDVIHNLRDCEPGQWLDETDDYTLFITENFGFFDRIKPLLLPLTKRNREDLFIRLMEAFNRHWQSDKVQAKECPSPFFCTRDGASSYEPLLSEQFMTDLLPTLRDTLLVLKNEVKIDRCTAVTNGKCTATKAGVDGLTILADGTRALLNPDIAKARKVTNRDGSVEGLRNDGTKNPQVTPMYLVLQALNKFDAAFVDWKAKHPDDDRLVLWRRARSQLVDQFLTVNGKGTSATFANPVTPPLLPQLVKLLREQLLAHCADTFVTGNNATCKWAREELATKLGDVTSGPLFSSALDVVEAIRKDSSARSEIAKLLLYTTDPKSVNEARKTMLTTLVDFPQLLADDSLTPLIHTLAEGAAASLVDTQGNVVRTGVVDAVTALLARLSGRAYTADGVEHCGRELDPNQVLTIALQNIVKPMPATGGTTPQSPLEIIIDTIADVNRVNPDDASKLQAPDYGTMTQNVSEFLSDKERGLEQFYEIVRQGTRGQGN</sequence>
<evidence type="ECO:0000313" key="3">
    <source>
        <dbReference type="Proteomes" id="UP001370348"/>
    </source>
</evidence>
<protein>
    <recommendedName>
        <fullName evidence="4">Secreted protein</fullName>
    </recommendedName>
</protein>
<accession>A0ABZ2M261</accession>
<feature type="region of interest" description="Disordered" evidence="1">
    <location>
        <begin position="655"/>
        <end position="693"/>
    </location>
</feature>
<evidence type="ECO:0000313" key="2">
    <source>
        <dbReference type="EMBL" id="WXB17212.1"/>
    </source>
</evidence>
<feature type="region of interest" description="Disordered" evidence="1">
    <location>
        <begin position="485"/>
        <end position="514"/>
    </location>
</feature>
<reference evidence="2 3" key="1">
    <citation type="submission" date="2021-12" db="EMBL/GenBank/DDBJ databases">
        <title>Discovery of the Pendulisporaceae a myxobacterial family with distinct sporulation behavior and unique specialized metabolism.</title>
        <authorList>
            <person name="Garcia R."/>
            <person name="Popoff A."/>
            <person name="Bader C.D."/>
            <person name="Loehr J."/>
            <person name="Walesch S."/>
            <person name="Walt C."/>
            <person name="Boldt J."/>
            <person name="Bunk B."/>
            <person name="Haeckl F.J.F.P.J."/>
            <person name="Gunesch A.P."/>
            <person name="Birkelbach J."/>
            <person name="Nuebel U."/>
            <person name="Pietschmann T."/>
            <person name="Bach T."/>
            <person name="Mueller R."/>
        </authorList>
    </citation>
    <scope>NUCLEOTIDE SEQUENCE [LARGE SCALE GENOMIC DNA]</scope>
    <source>
        <strain evidence="2 3">MSr11954</strain>
    </source>
</reference>
<organism evidence="2 3">
    <name type="scientific">Pendulispora albinea</name>
    <dbReference type="NCBI Taxonomy" id="2741071"/>
    <lineage>
        <taxon>Bacteria</taxon>
        <taxon>Pseudomonadati</taxon>
        <taxon>Myxococcota</taxon>
        <taxon>Myxococcia</taxon>
        <taxon>Myxococcales</taxon>
        <taxon>Sorangiineae</taxon>
        <taxon>Pendulisporaceae</taxon>
        <taxon>Pendulispora</taxon>
    </lineage>
</organism>